<evidence type="ECO:0000313" key="2">
    <source>
        <dbReference type="Proteomes" id="UP000281813"/>
    </source>
</evidence>
<sequence length="59" mass="7053">MLNHDDEKATKEREGFVAEKCRGTSILRHYRLYLHLIQAKKRPLTQENFVVELLNSKKR</sequence>
<gene>
    <name evidence="1" type="ORF">D8M05_19600</name>
</gene>
<reference evidence="1 2" key="1">
    <citation type="journal article" date="2015" name="Antonie Van Leeuwenhoek">
        <title>Oceanobacillus bengalensis sp. nov., a bacterium isolated from seawater of the Bay of Bengal.</title>
        <authorList>
            <person name="Yongchang O."/>
            <person name="Xiang W."/>
            <person name="Wang G."/>
        </authorList>
    </citation>
    <scope>NUCLEOTIDE SEQUENCE [LARGE SCALE GENOMIC DNA]</scope>
    <source>
        <strain evidence="1 2">MCCC 1K00260</strain>
    </source>
</reference>
<accession>A0A494YR85</accession>
<dbReference type="EMBL" id="RBZO01000058">
    <property type="protein sequence ID" value="RKQ11635.1"/>
    <property type="molecule type" value="Genomic_DNA"/>
</dbReference>
<proteinExistence type="predicted"/>
<name>A0A494YR85_9BACI</name>
<dbReference type="Proteomes" id="UP000281813">
    <property type="component" value="Unassembled WGS sequence"/>
</dbReference>
<comment type="caution">
    <text evidence="1">The sequence shown here is derived from an EMBL/GenBank/DDBJ whole genome shotgun (WGS) entry which is preliminary data.</text>
</comment>
<dbReference type="AlphaFoldDB" id="A0A494YR85"/>
<keyword evidence="2" id="KW-1185">Reference proteome</keyword>
<evidence type="ECO:0000313" key="1">
    <source>
        <dbReference type="EMBL" id="RKQ11635.1"/>
    </source>
</evidence>
<organism evidence="1 2">
    <name type="scientific">Oceanobacillus bengalensis</name>
    <dbReference type="NCBI Taxonomy" id="1435466"/>
    <lineage>
        <taxon>Bacteria</taxon>
        <taxon>Bacillati</taxon>
        <taxon>Bacillota</taxon>
        <taxon>Bacilli</taxon>
        <taxon>Bacillales</taxon>
        <taxon>Bacillaceae</taxon>
        <taxon>Oceanobacillus</taxon>
    </lineage>
</organism>
<protein>
    <submittedName>
        <fullName evidence="1">Uncharacterized protein</fullName>
    </submittedName>
</protein>